<dbReference type="GO" id="GO:0006302">
    <property type="term" value="P:double-strand break repair"/>
    <property type="evidence" value="ECO:0007669"/>
    <property type="project" value="InterPro"/>
</dbReference>
<feature type="domain" description="Rad50/SbcC-type AAA" evidence="3">
    <location>
        <begin position="5"/>
        <end position="279"/>
    </location>
</feature>
<dbReference type="GO" id="GO:0016887">
    <property type="term" value="F:ATP hydrolysis activity"/>
    <property type="evidence" value="ECO:0007669"/>
    <property type="project" value="InterPro"/>
</dbReference>
<dbReference type="InterPro" id="IPR027417">
    <property type="entry name" value="P-loop_NTPase"/>
</dbReference>
<evidence type="ECO:0000256" key="2">
    <source>
        <dbReference type="SAM" id="Phobius"/>
    </source>
</evidence>
<dbReference type="EMBL" id="LT799839">
    <property type="protein sequence ID" value="SLK22023.1"/>
    <property type="molecule type" value="Genomic_DNA"/>
</dbReference>
<dbReference type="STRING" id="1351755.CCH01_22530"/>
<evidence type="ECO:0000313" key="5">
    <source>
        <dbReference type="Proteomes" id="UP000190476"/>
    </source>
</evidence>
<keyword evidence="2" id="KW-0472">Membrane</keyword>
<dbReference type="AlphaFoldDB" id="A0A1U6JPQ6"/>
<keyword evidence="2" id="KW-1133">Transmembrane helix</keyword>
<dbReference type="RefSeq" id="WP_079481619.1">
    <property type="nucleotide sequence ID" value="NZ_CBML010000006.1"/>
</dbReference>
<sequence length="917" mass="107924">MIIKKVNIIAFAGVTNKTIDFSTGVNIIYGENEAGKSTIQNFIKIWLFGMSSRRSKDIKNNERLKFSPLSGEKIRGELYIEHLGRLYIIKRSFGLSKKEDTSEILDALSGEVVNEIPKDEPGKYFLEVNSSTFVRTLFISQLGVSVGKDKEDEIMEKAANLLGSGNENVSIQKAMEKLEFIKKTLTTPRKNGELDLLRIKHSNLLEERYERYKLSEQNIDNEEKIILLKDQRKFLRKELKNLDIYKKYRKKIKLQKEYEEITEYLKKSEELKKKERYIEASISPKGEVIDLGVLNDIKEENSLYLSLLDLKAQSYEKINIDENYYNEKRDEVKELLFIDELDENIKEKFLRITMEQEVLEEKLKVYNVLKKDIEDISLEIENRKKSIGDIIKFKDVRENISNLLKLYEDKLKELKFKMENYNSKSLEQSSLKAIKRDLNLNRVIFFTSILLIILAITLFPSNIFIIIPLVLISILFGKRTFDISVNLKGHENNKKNTFDIEDMNKEISEIEQRLFSYKNQVKANDYEDFIRKLKVFDDFVAYEDKQKIKISEKEMQLAVIDINKIKEKYNENLKKLQYIFNLAKTENIDEIINMLSRYELVNKELLSLKIEIQKEKESIERFEEELNIREERLKDKLEEIGLGSLELINLEEKLLEIKNKVLQREDLKRSLETIEETYKVLTKGKDIESIKMELKDIINEDISYSYTSEEEIDTQIKEKSNELIEVEKAIKDVENEINTKFIGKRDLSTIEEELENTTFKINKNEKKLKATEIAIKTLEESFREARVNFGPMLNEKVLSYFKEFSNDKYSEVMVSDSYEIKVRDKNNTLLPGELLSNGANDQLYLSLRLAFIDILYKNQAVPIILDDAFVQYDDERVKKVLIALYKHEFNQLLIFTCQNREKQILENKELDKNYICL</sequence>
<evidence type="ECO:0000256" key="1">
    <source>
        <dbReference type="SAM" id="Coils"/>
    </source>
</evidence>
<reference evidence="5" key="1">
    <citation type="submission" date="2017-03" db="EMBL/GenBank/DDBJ databases">
        <authorList>
            <person name="Falquet L."/>
            <person name="Falquet L."/>
        </authorList>
    </citation>
    <scope>NUCLEOTIDE SEQUENCE [LARGE SCALE GENOMIC DNA]</scope>
</reference>
<feature type="coiled-coil region" evidence="1">
    <location>
        <begin position="598"/>
        <end position="677"/>
    </location>
</feature>
<keyword evidence="1" id="KW-0175">Coiled coil</keyword>
<feature type="coiled-coil region" evidence="1">
    <location>
        <begin position="709"/>
        <end position="788"/>
    </location>
</feature>
<keyword evidence="5" id="KW-1185">Reference proteome</keyword>
<organism evidence="4 5">
    <name type="scientific">Clostridium chauvoei JF4335</name>
    <dbReference type="NCBI Taxonomy" id="1351755"/>
    <lineage>
        <taxon>Bacteria</taxon>
        <taxon>Bacillati</taxon>
        <taxon>Bacillota</taxon>
        <taxon>Clostridia</taxon>
        <taxon>Eubacteriales</taxon>
        <taxon>Clostridiaceae</taxon>
        <taxon>Clostridium</taxon>
    </lineage>
</organism>
<dbReference type="PANTHER" id="PTHR41259">
    <property type="entry name" value="DOUBLE-STRAND BREAK REPAIR RAD50 ATPASE, PUTATIVE-RELATED"/>
    <property type="match status" value="1"/>
</dbReference>
<dbReference type="PANTHER" id="PTHR41259:SF1">
    <property type="entry name" value="DOUBLE-STRAND BREAK REPAIR RAD50 ATPASE, PUTATIVE-RELATED"/>
    <property type="match status" value="1"/>
</dbReference>
<feature type="transmembrane region" description="Helical" evidence="2">
    <location>
        <begin position="443"/>
        <end position="476"/>
    </location>
</feature>
<gene>
    <name evidence="4" type="ORF">CCH01_22530</name>
</gene>
<dbReference type="SUPFAM" id="SSF52540">
    <property type="entry name" value="P-loop containing nucleoside triphosphate hydrolases"/>
    <property type="match status" value="2"/>
</dbReference>
<evidence type="ECO:0000313" key="4">
    <source>
        <dbReference type="EMBL" id="SLK22023.1"/>
    </source>
</evidence>
<evidence type="ECO:0000259" key="3">
    <source>
        <dbReference type="Pfam" id="PF13476"/>
    </source>
</evidence>
<dbReference type="Proteomes" id="UP000190476">
    <property type="component" value="Chromosome I"/>
</dbReference>
<dbReference type="Gene3D" id="3.40.50.300">
    <property type="entry name" value="P-loop containing nucleotide triphosphate hydrolases"/>
    <property type="match status" value="2"/>
</dbReference>
<proteinExistence type="predicted"/>
<dbReference type="InterPro" id="IPR038729">
    <property type="entry name" value="Rad50/SbcC_AAA"/>
</dbReference>
<accession>A0A1U6JPQ6</accession>
<dbReference type="Pfam" id="PF13476">
    <property type="entry name" value="AAA_23"/>
    <property type="match status" value="1"/>
</dbReference>
<name>A0A1U6JPQ6_9CLOT</name>
<keyword evidence="2" id="KW-0812">Transmembrane</keyword>
<dbReference type="GeneID" id="66302563"/>
<protein>
    <recommendedName>
        <fullName evidence="3">Rad50/SbcC-type AAA domain-containing protein</fullName>
    </recommendedName>
</protein>
<feature type="coiled-coil region" evidence="1">
    <location>
        <begin position="397"/>
        <end position="424"/>
    </location>
</feature>
<dbReference type="OrthoDB" id="9764467at2"/>